<evidence type="ECO:0000313" key="2">
    <source>
        <dbReference type="EMBL" id="KAK4449011.1"/>
    </source>
</evidence>
<dbReference type="Proteomes" id="UP001321760">
    <property type="component" value="Unassembled WGS sequence"/>
</dbReference>
<protein>
    <submittedName>
        <fullName evidence="2">Uncharacterized protein</fullName>
    </submittedName>
</protein>
<reference evidence="2" key="1">
    <citation type="journal article" date="2023" name="Mol. Phylogenet. Evol.">
        <title>Genome-scale phylogeny and comparative genomics of the fungal order Sordariales.</title>
        <authorList>
            <person name="Hensen N."/>
            <person name="Bonometti L."/>
            <person name="Westerberg I."/>
            <person name="Brannstrom I.O."/>
            <person name="Guillou S."/>
            <person name="Cros-Aarteil S."/>
            <person name="Calhoun S."/>
            <person name="Haridas S."/>
            <person name="Kuo A."/>
            <person name="Mondo S."/>
            <person name="Pangilinan J."/>
            <person name="Riley R."/>
            <person name="LaButti K."/>
            <person name="Andreopoulos B."/>
            <person name="Lipzen A."/>
            <person name="Chen C."/>
            <person name="Yan M."/>
            <person name="Daum C."/>
            <person name="Ng V."/>
            <person name="Clum A."/>
            <person name="Steindorff A."/>
            <person name="Ohm R.A."/>
            <person name="Martin F."/>
            <person name="Silar P."/>
            <person name="Natvig D.O."/>
            <person name="Lalanne C."/>
            <person name="Gautier V."/>
            <person name="Ament-Velasquez S.L."/>
            <person name="Kruys A."/>
            <person name="Hutchinson M.I."/>
            <person name="Powell A.J."/>
            <person name="Barry K."/>
            <person name="Miller A.N."/>
            <person name="Grigoriev I.V."/>
            <person name="Debuchy R."/>
            <person name="Gladieux P."/>
            <person name="Hiltunen Thoren M."/>
            <person name="Johannesson H."/>
        </authorList>
    </citation>
    <scope>NUCLEOTIDE SEQUENCE</scope>
    <source>
        <strain evidence="2">PSN243</strain>
    </source>
</reference>
<accession>A0AAV9GMP4</accession>
<keyword evidence="1" id="KW-0732">Signal</keyword>
<proteinExistence type="predicted"/>
<sequence>MKFTIVATVLQALAVPMAMASAISLPNTKSEMVTTFHPDGLVPRQGAPCALKAHFDASWTEGALARYAVKATASGVASKAGWPNDTEMLKKWCEALYKKFGELKVTGISNLSCWAHDDHTSIAHVSTTLGDYGHSLYVELHQQAVNLWRDWSQLQCDVDSKF</sequence>
<dbReference type="AlphaFoldDB" id="A0AAV9GMP4"/>
<dbReference type="EMBL" id="MU865940">
    <property type="protein sequence ID" value="KAK4449011.1"/>
    <property type="molecule type" value="Genomic_DNA"/>
</dbReference>
<comment type="caution">
    <text evidence="2">The sequence shown here is derived from an EMBL/GenBank/DDBJ whole genome shotgun (WGS) entry which is preliminary data.</text>
</comment>
<feature type="signal peptide" evidence="1">
    <location>
        <begin position="1"/>
        <end position="22"/>
    </location>
</feature>
<evidence type="ECO:0000313" key="3">
    <source>
        <dbReference type="Proteomes" id="UP001321760"/>
    </source>
</evidence>
<reference evidence="2" key="2">
    <citation type="submission" date="2023-05" db="EMBL/GenBank/DDBJ databases">
        <authorList>
            <consortium name="Lawrence Berkeley National Laboratory"/>
            <person name="Steindorff A."/>
            <person name="Hensen N."/>
            <person name="Bonometti L."/>
            <person name="Westerberg I."/>
            <person name="Brannstrom I.O."/>
            <person name="Guillou S."/>
            <person name="Cros-Aarteil S."/>
            <person name="Calhoun S."/>
            <person name="Haridas S."/>
            <person name="Kuo A."/>
            <person name="Mondo S."/>
            <person name="Pangilinan J."/>
            <person name="Riley R."/>
            <person name="Labutti K."/>
            <person name="Andreopoulos B."/>
            <person name="Lipzen A."/>
            <person name="Chen C."/>
            <person name="Yanf M."/>
            <person name="Daum C."/>
            <person name="Ng V."/>
            <person name="Clum A."/>
            <person name="Ohm R."/>
            <person name="Martin F."/>
            <person name="Silar P."/>
            <person name="Natvig D."/>
            <person name="Lalanne C."/>
            <person name="Gautier V."/>
            <person name="Ament-Velasquez S.L."/>
            <person name="Kruys A."/>
            <person name="Hutchinson M.I."/>
            <person name="Powell A.J."/>
            <person name="Barry K."/>
            <person name="Miller A.N."/>
            <person name="Grigoriev I.V."/>
            <person name="Debuchy R."/>
            <person name="Gladieux P."/>
            <person name="Thoren M.H."/>
            <person name="Johannesson H."/>
        </authorList>
    </citation>
    <scope>NUCLEOTIDE SEQUENCE</scope>
    <source>
        <strain evidence="2">PSN243</strain>
    </source>
</reference>
<feature type="chain" id="PRO_5043564006" evidence="1">
    <location>
        <begin position="23"/>
        <end position="162"/>
    </location>
</feature>
<name>A0AAV9GMP4_9PEZI</name>
<keyword evidence="3" id="KW-1185">Reference proteome</keyword>
<evidence type="ECO:0000256" key="1">
    <source>
        <dbReference type="SAM" id="SignalP"/>
    </source>
</evidence>
<gene>
    <name evidence="2" type="ORF">QBC34DRAFT_464300</name>
</gene>
<organism evidence="2 3">
    <name type="scientific">Podospora aff. communis PSN243</name>
    <dbReference type="NCBI Taxonomy" id="3040156"/>
    <lineage>
        <taxon>Eukaryota</taxon>
        <taxon>Fungi</taxon>
        <taxon>Dikarya</taxon>
        <taxon>Ascomycota</taxon>
        <taxon>Pezizomycotina</taxon>
        <taxon>Sordariomycetes</taxon>
        <taxon>Sordariomycetidae</taxon>
        <taxon>Sordariales</taxon>
        <taxon>Podosporaceae</taxon>
        <taxon>Podospora</taxon>
    </lineage>
</organism>